<reference evidence="5 6" key="1">
    <citation type="journal article" date="2006" name="Science">
        <title>Phytophthora genome sequences uncover evolutionary origins and mechanisms of pathogenesis.</title>
        <authorList>
            <person name="Tyler B.M."/>
            <person name="Tripathy S."/>
            <person name="Zhang X."/>
            <person name="Dehal P."/>
            <person name="Jiang R.H."/>
            <person name="Aerts A."/>
            <person name="Arredondo F.D."/>
            <person name="Baxter L."/>
            <person name="Bensasson D."/>
            <person name="Beynon J.L."/>
            <person name="Chapman J."/>
            <person name="Damasceno C.M."/>
            <person name="Dorrance A.E."/>
            <person name="Dou D."/>
            <person name="Dickerman A.W."/>
            <person name="Dubchak I.L."/>
            <person name="Garbelotto M."/>
            <person name="Gijzen M."/>
            <person name="Gordon S.G."/>
            <person name="Govers F."/>
            <person name="Grunwald N.J."/>
            <person name="Huang W."/>
            <person name="Ivors K.L."/>
            <person name="Jones R.W."/>
            <person name="Kamoun S."/>
            <person name="Krampis K."/>
            <person name="Lamour K.H."/>
            <person name="Lee M.K."/>
            <person name="McDonald W.H."/>
            <person name="Medina M."/>
            <person name="Meijer H.J."/>
            <person name="Nordberg E.K."/>
            <person name="Maclean D.J."/>
            <person name="Ospina-Giraldo M.D."/>
            <person name="Morris P.F."/>
            <person name="Phuntumart V."/>
            <person name="Putnam N.H."/>
            <person name="Rash S."/>
            <person name="Rose J.K."/>
            <person name="Sakihama Y."/>
            <person name="Salamov A.A."/>
            <person name="Savidor A."/>
            <person name="Scheuring C.F."/>
            <person name="Smith B.M."/>
            <person name="Sobral B.W."/>
            <person name="Terry A."/>
            <person name="Torto-Alalibo T.A."/>
            <person name="Win J."/>
            <person name="Xu Z."/>
            <person name="Zhang H."/>
            <person name="Grigoriev I.V."/>
            <person name="Rokhsar D.S."/>
            <person name="Boore J.L."/>
        </authorList>
    </citation>
    <scope>NUCLEOTIDE SEQUENCE [LARGE SCALE GENOMIC DNA]</scope>
    <source>
        <strain evidence="5 6">P6497</strain>
    </source>
</reference>
<dbReference type="PANTHER" id="PTHR44329:SF214">
    <property type="entry name" value="PROTEIN KINASE DOMAIN-CONTAINING PROTEIN"/>
    <property type="match status" value="1"/>
</dbReference>
<feature type="region of interest" description="Disordered" evidence="1">
    <location>
        <begin position="446"/>
        <end position="466"/>
    </location>
</feature>
<proteinExistence type="predicted"/>
<dbReference type="Pfam" id="PF07714">
    <property type="entry name" value="PK_Tyr_Ser-Thr"/>
    <property type="match status" value="1"/>
</dbReference>
<evidence type="ECO:0000313" key="6">
    <source>
        <dbReference type="Proteomes" id="UP000002640"/>
    </source>
</evidence>
<dbReference type="STRING" id="1094619.G4Z0V2"/>
<keyword evidence="2" id="KW-1133">Transmembrane helix</keyword>
<dbReference type="InterPro" id="IPR011009">
    <property type="entry name" value="Kinase-like_dom_sf"/>
</dbReference>
<dbReference type="InterPro" id="IPR000719">
    <property type="entry name" value="Prot_kinase_dom"/>
</dbReference>
<feature type="transmembrane region" description="Helical" evidence="2">
    <location>
        <begin position="275"/>
        <end position="299"/>
    </location>
</feature>
<evidence type="ECO:0000256" key="3">
    <source>
        <dbReference type="SAM" id="SignalP"/>
    </source>
</evidence>
<evidence type="ECO:0000256" key="2">
    <source>
        <dbReference type="SAM" id="Phobius"/>
    </source>
</evidence>
<name>G4Z0V2_PHYSP</name>
<dbReference type="SMR" id="G4Z0V2"/>
<gene>
    <name evidence="5" type="ORF">PHYSODRAFT_478586</name>
</gene>
<keyword evidence="3" id="KW-0732">Signal</keyword>
<feature type="region of interest" description="Disordered" evidence="1">
    <location>
        <begin position="310"/>
        <end position="364"/>
    </location>
</feature>
<organism evidence="5 6">
    <name type="scientific">Phytophthora sojae (strain P6497)</name>
    <name type="common">Soybean stem and root rot agent</name>
    <name type="synonym">Phytophthora megasperma f. sp. glycines</name>
    <dbReference type="NCBI Taxonomy" id="1094619"/>
    <lineage>
        <taxon>Eukaryota</taxon>
        <taxon>Sar</taxon>
        <taxon>Stramenopiles</taxon>
        <taxon>Oomycota</taxon>
        <taxon>Peronosporomycetes</taxon>
        <taxon>Peronosporales</taxon>
        <taxon>Peronosporaceae</taxon>
        <taxon>Phytophthora</taxon>
    </lineage>
</organism>
<dbReference type="InterPro" id="IPR001245">
    <property type="entry name" value="Ser-Thr/Tyr_kinase_cat_dom"/>
</dbReference>
<dbReference type="SUPFAM" id="SSF52058">
    <property type="entry name" value="L domain-like"/>
    <property type="match status" value="1"/>
</dbReference>
<evidence type="ECO:0000259" key="4">
    <source>
        <dbReference type="PROSITE" id="PS50011"/>
    </source>
</evidence>
<dbReference type="GeneID" id="20655020"/>
<dbReference type="Gene3D" id="1.10.510.10">
    <property type="entry name" value="Transferase(Phosphotransferase) domain 1"/>
    <property type="match status" value="1"/>
</dbReference>
<dbReference type="InterPro" id="IPR051681">
    <property type="entry name" value="Ser/Thr_Kinases-Pseudokinases"/>
</dbReference>
<accession>G4Z0V2</accession>
<feature type="chain" id="PRO_5003471786" description="Protein kinase domain-containing protein" evidence="3">
    <location>
        <begin position="25"/>
        <end position="729"/>
    </location>
</feature>
<dbReference type="InParanoid" id="G4Z0V2"/>
<dbReference type="KEGG" id="psoj:PHYSODRAFT_478586"/>
<evidence type="ECO:0000256" key="1">
    <source>
        <dbReference type="SAM" id="MobiDB-lite"/>
    </source>
</evidence>
<dbReference type="Proteomes" id="UP000002640">
    <property type="component" value="Unassembled WGS sequence"/>
</dbReference>
<dbReference type="OMA" id="YLHSMHP"/>
<dbReference type="AlphaFoldDB" id="G4Z0V2"/>
<dbReference type="PROSITE" id="PS50011">
    <property type="entry name" value="PROTEIN_KINASE_DOM"/>
    <property type="match status" value="1"/>
</dbReference>
<keyword evidence="2" id="KW-0472">Membrane</keyword>
<keyword evidence="6" id="KW-1185">Reference proteome</keyword>
<keyword evidence="2" id="KW-0812">Transmembrane</keyword>
<feature type="compositionally biased region" description="Basic and acidic residues" evidence="1">
    <location>
        <begin position="316"/>
        <end position="334"/>
    </location>
</feature>
<dbReference type="RefSeq" id="XP_009518079.1">
    <property type="nucleotide sequence ID" value="XM_009519784.1"/>
</dbReference>
<dbReference type="EMBL" id="JH159152">
    <property type="protein sequence ID" value="EGZ22791.1"/>
    <property type="molecule type" value="Genomic_DNA"/>
</dbReference>
<dbReference type="PANTHER" id="PTHR44329">
    <property type="entry name" value="SERINE/THREONINE-PROTEIN KINASE TNNI3K-RELATED"/>
    <property type="match status" value="1"/>
</dbReference>
<sequence>MQRRRRRRAGLVAMVTLLSSPSLAREWVAGRDCPPARCSPLCLVSPDDGACLALTQTETAGEWRVTLDSNYSYYNFGARVELPPDVRTLALQGDKTRVQFDAASLWTGERLAALLFIGLDLTNARLPKLPETLTQLRIVECALSSIPVAWLLALPKLETLVLMNNTLLEETRTLPELSAQQFKLLSARLTGGSLVIKQGEAEQVEARTTECTDVRAGSVQRLGGWQVCVVPDEVAVARRLQTSADSGSGESRTQGSNETMGSGSQSSAVHDTSTLVMLSMGLPFVYFLYKLGLFFFFMLTYKRYRSGNGAVPRVVDNTKDMGVDTTNDSERDRPTANASSTSPPPTPSPRVHRRQDKKPFSSNNAGFWVDEELQPWRLDFQRLTMIKGLNLLPAEKRQTLRKQSVSSAMNPREIWLASYSSGKHSAAAVSPGGGTTGTLVVAKYITPKEDQGPRSSSNGNGGGARDKLKGELKRQAIFSHPQVVAFIGVAWSRETHLVAVTEYMAQGDLRQWLHRTASGQAGKWSVQKVHMLLDVNRALLYLHSMHPRLVHGNCNSRNVLLDHALRAKLSDYGVDGRADGLTEQELMSYSAVGSGRWISPEALLGRETSSSYPDASDVYSFGILIAEMDSHELPFSDLMQANRSAVPETDILQLIAKGALTPTLSPACPKSIVKLVNACTSYKPKYRPSSTQVQQDLLRILDDFREIEGKATATVSVGAQRSNPPWNFV</sequence>
<feature type="region of interest" description="Disordered" evidence="1">
    <location>
        <begin position="240"/>
        <end position="267"/>
    </location>
</feature>
<dbReference type="SUPFAM" id="SSF56112">
    <property type="entry name" value="Protein kinase-like (PK-like)"/>
    <property type="match status" value="1"/>
</dbReference>
<feature type="signal peptide" evidence="3">
    <location>
        <begin position="1"/>
        <end position="24"/>
    </location>
</feature>
<dbReference type="GO" id="GO:0005524">
    <property type="term" value="F:ATP binding"/>
    <property type="evidence" value="ECO:0007669"/>
    <property type="project" value="InterPro"/>
</dbReference>
<protein>
    <recommendedName>
        <fullName evidence="4">Protein kinase domain-containing protein</fullName>
    </recommendedName>
</protein>
<feature type="domain" description="Protein kinase" evidence="4">
    <location>
        <begin position="415"/>
        <end position="698"/>
    </location>
</feature>
<dbReference type="GO" id="GO:0004674">
    <property type="term" value="F:protein serine/threonine kinase activity"/>
    <property type="evidence" value="ECO:0007669"/>
    <property type="project" value="TreeGrafter"/>
</dbReference>
<evidence type="ECO:0000313" key="5">
    <source>
        <dbReference type="EMBL" id="EGZ22791.1"/>
    </source>
</evidence>